<protein>
    <submittedName>
        <fullName evidence="1">Uncharacterized protein</fullName>
    </submittedName>
</protein>
<sequence length="161" mass="18145">MDGRWSGADASLAGDWAESLFHRLNIDPKQHKMRRATSLPRDGNYLPRSELGSLNRNNSLLYANIEVFRECTFQRMLTCITENDLPTESGDSIYRKTIMLMKCWTDGEVAVLEDGSLLLSLYIALKLGVGFTRMKGCIDLNLEELSLLPSCFSEDSENFPA</sequence>
<keyword evidence="2" id="KW-1185">Reference proteome</keyword>
<evidence type="ECO:0000313" key="1">
    <source>
        <dbReference type="EMBL" id="KAG7649693.1"/>
    </source>
</evidence>
<comment type="caution">
    <text evidence="1">The sequence shown here is derived from an EMBL/GenBank/DDBJ whole genome shotgun (WGS) entry which is preliminary data.</text>
</comment>
<accession>A0A8T2GR18</accession>
<dbReference type="Proteomes" id="UP000694240">
    <property type="component" value="Chromosome 1"/>
</dbReference>
<dbReference type="EMBL" id="JAEFBK010000001">
    <property type="protein sequence ID" value="KAG7649693.1"/>
    <property type="molecule type" value="Genomic_DNA"/>
</dbReference>
<proteinExistence type="predicted"/>
<name>A0A8T2GR18_9BRAS</name>
<evidence type="ECO:0000313" key="2">
    <source>
        <dbReference type="Proteomes" id="UP000694240"/>
    </source>
</evidence>
<reference evidence="1 2" key="1">
    <citation type="submission" date="2020-12" db="EMBL/GenBank/DDBJ databases">
        <title>Concerted genomic and epigenomic changes stabilize Arabidopsis allopolyploids.</title>
        <authorList>
            <person name="Chen Z."/>
        </authorList>
    </citation>
    <scope>NUCLEOTIDE SEQUENCE [LARGE SCALE GENOMIC DNA]</scope>
    <source>
        <strain evidence="1">Allo738</strain>
        <tissue evidence="1">Leaf</tissue>
    </source>
</reference>
<organism evidence="1 2">
    <name type="scientific">Arabidopsis thaliana x Arabidopsis arenosa</name>
    <dbReference type="NCBI Taxonomy" id="1240361"/>
    <lineage>
        <taxon>Eukaryota</taxon>
        <taxon>Viridiplantae</taxon>
        <taxon>Streptophyta</taxon>
        <taxon>Embryophyta</taxon>
        <taxon>Tracheophyta</taxon>
        <taxon>Spermatophyta</taxon>
        <taxon>Magnoliopsida</taxon>
        <taxon>eudicotyledons</taxon>
        <taxon>Gunneridae</taxon>
        <taxon>Pentapetalae</taxon>
        <taxon>rosids</taxon>
        <taxon>malvids</taxon>
        <taxon>Brassicales</taxon>
        <taxon>Brassicaceae</taxon>
        <taxon>Camelineae</taxon>
        <taxon>Arabidopsis</taxon>
    </lineage>
</organism>
<gene>
    <name evidence="1" type="ORF">ISN45_At01g047220</name>
</gene>
<dbReference type="AlphaFoldDB" id="A0A8T2GR18"/>